<dbReference type="Proteomes" id="UP000007494">
    <property type="component" value="Chromosome VI"/>
</dbReference>
<name>F0VDP3_NEOCL</name>
<evidence type="ECO:0000313" key="1">
    <source>
        <dbReference type="EMBL" id="CBZ51836.1"/>
    </source>
</evidence>
<evidence type="ECO:0000313" key="3">
    <source>
        <dbReference type="Proteomes" id="UP000007494"/>
    </source>
</evidence>
<reference evidence="3" key="3">
    <citation type="journal article" date="2012" name="PLoS Pathog.">
        <title>Comparative genomics of the apicomplexan parasites Toxoplasma gondii and Neospora caninum: Coccidia differing in host range and transmission strategy.</title>
        <authorList>
            <person name="Reid A.J."/>
            <person name="Vermont S.J."/>
            <person name="Cotton J.A."/>
            <person name="Harris D."/>
            <person name="Hill-Cawthorne G.A."/>
            <person name="Konen-Waisman S."/>
            <person name="Latham S.M."/>
            <person name="Mourier T."/>
            <person name="Norton R."/>
            <person name="Quail M.A."/>
            <person name="Sanders M."/>
            <person name="Shanmugam D."/>
            <person name="Sohal A."/>
            <person name="Wasmuth J.D."/>
            <person name="Brunk B."/>
            <person name="Grigg M.E."/>
            <person name="Howard J.C."/>
            <person name="Parkinson J."/>
            <person name="Roos D.S."/>
            <person name="Trees A.J."/>
            <person name="Berriman M."/>
            <person name="Pain A."/>
            <person name="Wastling J.M."/>
        </authorList>
    </citation>
    <scope>NUCLEOTIDE SEQUENCE [LARGE SCALE GENOMIC DNA]</scope>
    <source>
        <strain evidence="3">Liverpool</strain>
    </source>
</reference>
<protein>
    <submittedName>
        <fullName evidence="1">Uncharacterized protein</fullName>
    </submittedName>
</protein>
<dbReference type="VEuPathDB" id="ToxoDB:NCLIV_016280"/>
<organism evidence="1 3">
    <name type="scientific">Neospora caninum (strain Liverpool)</name>
    <dbReference type="NCBI Taxonomy" id="572307"/>
    <lineage>
        <taxon>Eukaryota</taxon>
        <taxon>Sar</taxon>
        <taxon>Alveolata</taxon>
        <taxon>Apicomplexa</taxon>
        <taxon>Conoidasida</taxon>
        <taxon>Coccidia</taxon>
        <taxon>Eucoccidiorida</taxon>
        <taxon>Eimeriorina</taxon>
        <taxon>Sarcocystidae</taxon>
        <taxon>Neospora</taxon>
    </lineage>
</organism>
<dbReference type="OrthoDB" id="10287442at2759"/>
<dbReference type="GeneID" id="13444466"/>
<evidence type="ECO:0000313" key="2">
    <source>
        <dbReference type="EMBL" id="CEL65794.1"/>
    </source>
</evidence>
<dbReference type="EMBL" id="FR823387">
    <property type="protein sequence ID" value="CBZ51836.1"/>
    <property type="molecule type" value="Genomic_DNA"/>
</dbReference>
<dbReference type="eggNOG" id="ENOG502R0K4">
    <property type="taxonomic scope" value="Eukaryota"/>
</dbReference>
<reference evidence="2" key="4">
    <citation type="journal article" date="2015" name="PLoS ONE">
        <title>Comprehensive Evaluation of Toxoplasma gondii VEG and Neospora caninum LIV Genomes with Tachyzoite Stage Transcriptome and Proteome Defines Novel Transcript Features.</title>
        <authorList>
            <person name="Ramaprasad A."/>
            <person name="Mourier T."/>
            <person name="Naeem R."/>
            <person name="Malas T.B."/>
            <person name="Moussa E."/>
            <person name="Panigrahi A."/>
            <person name="Vermont S.J."/>
            <person name="Otto T.D."/>
            <person name="Wastling J."/>
            <person name="Pain A."/>
        </authorList>
    </citation>
    <scope>NUCLEOTIDE SEQUENCE</scope>
    <source>
        <strain evidence="2">Liverpool</strain>
    </source>
</reference>
<accession>F0VDP3</accession>
<gene>
    <name evidence="2" type="ORF">BN1204_016280</name>
    <name evidence="1" type="ORF">NCLIV_016280</name>
</gene>
<dbReference type="OMA" id="AWIMIIF"/>
<dbReference type="EMBL" id="LN714480">
    <property type="protein sequence ID" value="CEL65794.1"/>
    <property type="molecule type" value="Genomic_DNA"/>
</dbReference>
<sequence length="134" mass="15115">MGKAIHWGGNFSWLPFAWQTECRRTRRFDDLCGGYCCLTKFLMFPEAAILPTDISDRSSSCMEPPTKVCAPLFLPLKSSDLTPWEIFSRSLSQRKTLMALEDSLWMTVQLFSASLQVRPAAGAAAAWIMIIFAR</sequence>
<reference evidence="1" key="2">
    <citation type="submission" date="2011-03" db="EMBL/GenBank/DDBJ databases">
        <title>Comparative genomics and transcriptomics of Neospora caninum and Toxoplasma gondii.</title>
        <authorList>
            <person name="Reid A.J."/>
            <person name="Sohal A."/>
            <person name="Harris D."/>
            <person name="Quail M."/>
            <person name="Sanders M."/>
            <person name="Berriman M."/>
            <person name="Wastling J.M."/>
            <person name="Pain A."/>
        </authorList>
    </citation>
    <scope>NUCLEOTIDE SEQUENCE</scope>
    <source>
        <strain evidence="1">Liverpool</strain>
    </source>
</reference>
<dbReference type="AlphaFoldDB" id="F0VDP3"/>
<dbReference type="RefSeq" id="XP_003881869.1">
    <property type="nucleotide sequence ID" value="XM_003881820.1"/>
</dbReference>
<dbReference type="InParanoid" id="F0VDP3"/>
<keyword evidence="3" id="KW-1185">Reference proteome</keyword>
<reference evidence="1" key="1">
    <citation type="submission" date="2011-02" db="EMBL/GenBank/DDBJ databases">
        <authorList>
            <person name="Aslett M."/>
        </authorList>
    </citation>
    <scope>NUCLEOTIDE SEQUENCE</scope>
    <source>
        <strain evidence="1">Liverpool</strain>
    </source>
</reference>
<proteinExistence type="predicted"/>